<dbReference type="ExpressionAtlas" id="A0A2K3CUW9">
    <property type="expression patterns" value="baseline"/>
</dbReference>
<gene>
    <name evidence="1" type="ORF">CHLRE_16g683300v5</name>
</gene>
<dbReference type="InParanoid" id="A0A2K3CUW9"/>
<dbReference type="PANTHER" id="PTHR35716:SF1">
    <property type="entry name" value="OS05G0574700 PROTEIN"/>
    <property type="match status" value="1"/>
</dbReference>
<evidence type="ECO:0000313" key="2">
    <source>
        <dbReference type="Proteomes" id="UP000006906"/>
    </source>
</evidence>
<sequence>MPRLIRCRDAPNFNPQNTPDPIVMPNPKFSPVESVEVQLNALRNNDEPWLNHGIQTAYEFAADAGGMERSRYFGFSKDLYHLDHFLGMFGNMCGELINSQSHAVLESGELAEEPGSVAVRVEVVGPTGRQGRYDFKMVKKEFGRKAGSWMTKSLLKAEETA</sequence>
<reference evidence="1 2" key="1">
    <citation type="journal article" date="2007" name="Science">
        <title>The Chlamydomonas genome reveals the evolution of key animal and plant functions.</title>
        <authorList>
            <person name="Merchant S.S."/>
            <person name="Prochnik S.E."/>
            <person name="Vallon O."/>
            <person name="Harris E.H."/>
            <person name="Karpowicz S.J."/>
            <person name="Witman G.B."/>
            <person name="Terry A."/>
            <person name="Salamov A."/>
            <person name="Fritz-Laylin L.K."/>
            <person name="Marechal-Drouard L."/>
            <person name="Marshall W.F."/>
            <person name="Qu L.H."/>
            <person name="Nelson D.R."/>
            <person name="Sanderfoot A.A."/>
            <person name="Spalding M.H."/>
            <person name="Kapitonov V.V."/>
            <person name="Ren Q."/>
            <person name="Ferris P."/>
            <person name="Lindquist E."/>
            <person name="Shapiro H."/>
            <person name="Lucas S.M."/>
            <person name="Grimwood J."/>
            <person name="Schmutz J."/>
            <person name="Cardol P."/>
            <person name="Cerutti H."/>
            <person name="Chanfreau G."/>
            <person name="Chen C.L."/>
            <person name="Cognat V."/>
            <person name="Croft M.T."/>
            <person name="Dent R."/>
            <person name="Dutcher S."/>
            <person name="Fernandez E."/>
            <person name="Fukuzawa H."/>
            <person name="Gonzalez-Ballester D."/>
            <person name="Gonzalez-Halphen D."/>
            <person name="Hallmann A."/>
            <person name="Hanikenne M."/>
            <person name="Hippler M."/>
            <person name="Inwood W."/>
            <person name="Jabbari K."/>
            <person name="Kalanon M."/>
            <person name="Kuras R."/>
            <person name="Lefebvre P.A."/>
            <person name="Lemaire S.D."/>
            <person name="Lobanov A.V."/>
            <person name="Lohr M."/>
            <person name="Manuell A."/>
            <person name="Meier I."/>
            <person name="Mets L."/>
            <person name="Mittag M."/>
            <person name="Mittelmeier T."/>
            <person name="Moroney J.V."/>
            <person name="Moseley J."/>
            <person name="Napoli C."/>
            <person name="Nedelcu A.M."/>
            <person name="Niyogi K."/>
            <person name="Novoselov S.V."/>
            <person name="Paulsen I.T."/>
            <person name="Pazour G."/>
            <person name="Purton S."/>
            <person name="Ral J.P."/>
            <person name="Riano-Pachon D.M."/>
            <person name="Riekhof W."/>
            <person name="Rymarquis L."/>
            <person name="Schroda M."/>
            <person name="Stern D."/>
            <person name="Umen J."/>
            <person name="Willows R."/>
            <person name="Wilson N."/>
            <person name="Zimmer S.L."/>
            <person name="Allmer J."/>
            <person name="Balk J."/>
            <person name="Bisova K."/>
            <person name="Chen C.J."/>
            <person name="Elias M."/>
            <person name="Gendler K."/>
            <person name="Hauser C."/>
            <person name="Lamb M.R."/>
            <person name="Ledford H."/>
            <person name="Long J.C."/>
            <person name="Minagawa J."/>
            <person name="Page M.D."/>
            <person name="Pan J."/>
            <person name="Pootakham W."/>
            <person name="Roje S."/>
            <person name="Rose A."/>
            <person name="Stahlberg E."/>
            <person name="Terauchi A.M."/>
            <person name="Yang P."/>
            <person name="Ball S."/>
            <person name="Bowler C."/>
            <person name="Dieckmann C.L."/>
            <person name="Gladyshev V.N."/>
            <person name="Green P."/>
            <person name="Jorgensen R."/>
            <person name="Mayfield S."/>
            <person name="Mueller-Roeber B."/>
            <person name="Rajamani S."/>
            <person name="Sayre R.T."/>
            <person name="Brokstein P."/>
            <person name="Dubchak I."/>
            <person name="Goodstein D."/>
            <person name="Hornick L."/>
            <person name="Huang Y.W."/>
            <person name="Jhaveri J."/>
            <person name="Luo Y."/>
            <person name="Martinez D."/>
            <person name="Ngau W.C."/>
            <person name="Otillar B."/>
            <person name="Poliakov A."/>
            <person name="Porter A."/>
            <person name="Szajkowski L."/>
            <person name="Werner G."/>
            <person name="Zhou K."/>
            <person name="Grigoriev I.V."/>
            <person name="Rokhsar D.S."/>
            <person name="Grossman A.R."/>
        </authorList>
    </citation>
    <scope>NUCLEOTIDE SEQUENCE [LARGE SCALE GENOMIC DNA]</scope>
    <source>
        <strain evidence="2">CC-503</strain>
    </source>
</reference>
<dbReference type="Proteomes" id="UP000006906">
    <property type="component" value="Chromosome 16"/>
</dbReference>
<name>A0A2K3CUW9_CHLRE</name>
<organism evidence="1 2">
    <name type="scientific">Chlamydomonas reinhardtii</name>
    <name type="common">Chlamydomonas smithii</name>
    <dbReference type="NCBI Taxonomy" id="3055"/>
    <lineage>
        <taxon>Eukaryota</taxon>
        <taxon>Viridiplantae</taxon>
        <taxon>Chlorophyta</taxon>
        <taxon>core chlorophytes</taxon>
        <taxon>Chlorophyceae</taxon>
        <taxon>CS clade</taxon>
        <taxon>Chlamydomonadales</taxon>
        <taxon>Chlamydomonadaceae</taxon>
        <taxon>Chlamydomonas</taxon>
    </lineage>
</organism>
<dbReference type="PaxDb" id="3055-EDP04404"/>
<dbReference type="GeneID" id="5717595"/>
<dbReference type="KEGG" id="cre:CHLRE_16g683300v5"/>
<dbReference type="OrthoDB" id="10266005at2759"/>
<evidence type="ECO:0000313" key="1">
    <source>
        <dbReference type="EMBL" id="PNW72079.1"/>
    </source>
</evidence>
<dbReference type="Gramene" id="PNW72079">
    <property type="protein sequence ID" value="PNW72079"/>
    <property type="gene ID" value="CHLRE_16g683300v5"/>
</dbReference>
<dbReference type="RefSeq" id="XP_001691914.2">
    <property type="nucleotide sequence ID" value="XM_001691862.2"/>
</dbReference>
<keyword evidence="2" id="KW-1185">Reference proteome</keyword>
<dbReference type="EMBL" id="CM008977">
    <property type="protein sequence ID" value="PNW72079.1"/>
    <property type="molecule type" value="Genomic_DNA"/>
</dbReference>
<protein>
    <submittedName>
        <fullName evidence="1">Uncharacterized protein</fullName>
    </submittedName>
</protein>
<dbReference type="AlphaFoldDB" id="A0A2K3CUW9"/>
<dbReference type="PANTHER" id="PTHR35716">
    <property type="entry name" value="OS05G0574700 PROTEIN-RELATED"/>
    <property type="match status" value="1"/>
</dbReference>
<proteinExistence type="predicted"/>
<accession>A0A2K3CUW9</accession>